<dbReference type="GeneID" id="5439449"/>
<dbReference type="PANTHER" id="PTHR43540:SF1">
    <property type="entry name" value="ISOCHORISMATASE HYDROLASE"/>
    <property type="match status" value="1"/>
</dbReference>
<protein>
    <recommendedName>
        <fullName evidence="3">Isochorismatase-like domain-containing protein</fullName>
    </recommendedName>
</protein>
<reference evidence="4 5" key="2">
    <citation type="journal article" date="2012" name="Eukaryot. Cell">
        <title>Genome update of Botrytis cinerea strains B05.10 and T4.</title>
        <authorList>
            <person name="Staats M."/>
            <person name="van Kan J.A."/>
        </authorList>
    </citation>
    <scope>NUCLEOTIDE SEQUENCE [LARGE SCALE GENOMIC DNA]</scope>
    <source>
        <strain evidence="4 5">B05.10</strain>
    </source>
</reference>
<dbReference type="InterPro" id="IPR036380">
    <property type="entry name" value="Isochorismatase-like_sf"/>
</dbReference>
<keyword evidence="5" id="KW-1185">Reference proteome</keyword>
<dbReference type="RefSeq" id="XP_001558906.1">
    <property type="nucleotide sequence ID" value="XM_001558856.2"/>
</dbReference>
<organism evidence="4 5">
    <name type="scientific">Botryotinia fuckeliana (strain B05.10)</name>
    <name type="common">Noble rot fungus</name>
    <name type="synonym">Botrytis cinerea</name>
    <dbReference type="NCBI Taxonomy" id="332648"/>
    <lineage>
        <taxon>Eukaryota</taxon>
        <taxon>Fungi</taxon>
        <taxon>Dikarya</taxon>
        <taxon>Ascomycota</taxon>
        <taxon>Pezizomycotina</taxon>
        <taxon>Leotiomycetes</taxon>
        <taxon>Helotiales</taxon>
        <taxon>Sclerotiniaceae</taxon>
        <taxon>Botrytis</taxon>
    </lineage>
</organism>
<dbReference type="PANTHER" id="PTHR43540">
    <property type="entry name" value="PEROXYUREIDOACRYLATE/UREIDOACRYLATE AMIDOHYDROLASE-RELATED"/>
    <property type="match status" value="1"/>
</dbReference>
<keyword evidence="2" id="KW-0378">Hydrolase</keyword>
<feature type="domain" description="Isochorismatase-like" evidence="3">
    <location>
        <begin position="10"/>
        <end position="158"/>
    </location>
</feature>
<proteinExistence type="inferred from homology"/>
<dbReference type="OrthoDB" id="245563at2759"/>
<dbReference type="SUPFAM" id="SSF52499">
    <property type="entry name" value="Isochorismatase-like hydrolases"/>
    <property type="match status" value="1"/>
</dbReference>
<dbReference type="KEGG" id="bfu:BCIN_02g02050"/>
<dbReference type="Proteomes" id="UP000001798">
    <property type="component" value="Chromosome 2"/>
</dbReference>
<dbReference type="InterPro" id="IPR050272">
    <property type="entry name" value="Isochorismatase-like_hydrls"/>
</dbReference>
<evidence type="ECO:0000256" key="2">
    <source>
        <dbReference type="ARBA" id="ARBA00022801"/>
    </source>
</evidence>
<dbReference type="Gene3D" id="3.40.50.850">
    <property type="entry name" value="Isochorismatase-like"/>
    <property type="match status" value="1"/>
</dbReference>
<gene>
    <name evidence="4" type="ORF">BCIN_02g02050</name>
</gene>
<evidence type="ECO:0000313" key="4">
    <source>
        <dbReference type="EMBL" id="ATZ46858.1"/>
    </source>
</evidence>
<evidence type="ECO:0000313" key="5">
    <source>
        <dbReference type="Proteomes" id="UP000001798"/>
    </source>
</evidence>
<accession>A0A384J838</accession>
<dbReference type="GO" id="GO:0016787">
    <property type="term" value="F:hydrolase activity"/>
    <property type="evidence" value="ECO:0007669"/>
    <property type="project" value="UniProtKB-KW"/>
</dbReference>
<reference evidence="4 5" key="1">
    <citation type="journal article" date="2011" name="PLoS Genet.">
        <title>Genomic analysis of the necrotrophic fungal pathogens Sclerotinia sclerotiorum and Botrytis cinerea.</title>
        <authorList>
            <person name="Amselem J."/>
            <person name="Cuomo C.A."/>
            <person name="van Kan J.A."/>
            <person name="Viaud M."/>
            <person name="Benito E.P."/>
            <person name="Couloux A."/>
            <person name="Coutinho P.M."/>
            <person name="de Vries R.P."/>
            <person name="Dyer P.S."/>
            <person name="Fillinger S."/>
            <person name="Fournier E."/>
            <person name="Gout L."/>
            <person name="Hahn M."/>
            <person name="Kohn L."/>
            <person name="Lapalu N."/>
            <person name="Plummer K.M."/>
            <person name="Pradier J.M."/>
            <person name="Quevillon E."/>
            <person name="Sharon A."/>
            <person name="Simon A."/>
            <person name="ten Have A."/>
            <person name="Tudzynski B."/>
            <person name="Tudzynski P."/>
            <person name="Wincker P."/>
            <person name="Andrew M."/>
            <person name="Anthouard V."/>
            <person name="Beever R.E."/>
            <person name="Beffa R."/>
            <person name="Benoit I."/>
            <person name="Bouzid O."/>
            <person name="Brault B."/>
            <person name="Chen Z."/>
            <person name="Choquer M."/>
            <person name="Collemare J."/>
            <person name="Cotton P."/>
            <person name="Danchin E.G."/>
            <person name="Da Silva C."/>
            <person name="Gautier A."/>
            <person name="Giraud C."/>
            <person name="Giraud T."/>
            <person name="Gonzalez C."/>
            <person name="Grossetete S."/>
            <person name="Guldener U."/>
            <person name="Henrissat B."/>
            <person name="Howlett B.J."/>
            <person name="Kodira C."/>
            <person name="Kretschmer M."/>
            <person name="Lappartient A."/>
            <person name="Leroch M."/>
            <person name="Levis C."/>
            <person name="Mauceli E."/>
            <person name="Neuveglise C."/>
            <person name="Oeser B."/>
            <person name="Pearson M."/>
            <person name="Poulain J."/>
            <person name="Poussereau N."/>
            <person name="Quesneville H."/>
            <person name="Rascle C."/>
            <person name="Schumacher J."/>
            <person name="Segurens B."/>
            <person name="Sexton A."/>
            <person name="Silva E."/>
            <person name="Sirven C."/>
            <person name="Soanes D.M."/>
            <person name="Talbot N.J."/>
            <person name="Templeton M."/>
            <person name="Yandava C."/>
            <person name="Yarden O."/>
            <person name="Zeng Q."/>
            <person name="Rollins J.A."/>
            <person name="Lebrun M.H."/>
            <person name="Dickman M."/>
        </authorList>
    </citation>
    <scope>NUCLEOTIDE SEQUENCE [LARGE SCALE GENOMIC DNA]</scope>
    <source>
        <strain evidence="4 5">B05.10</strain>
    </source>
</reference>
<dbReference type="InterPro" id="IPR000868">
    <property type="entry name" value="Isochorismatase-like_dom"/>
</dbReference>
<dbReference type="AlphaFoldDB" id="A0A384J838"/>
<evidence type="ECO:0000259" key="3">
    <source>
        <dbReference type="Pfam" id="PF00857"/>
    </source>
</evidence>
<dbReference type="VEuPathDB" id="FungiDB:Bcin02g02050"/>
<dbReference type="EMBL" id="CP009806">
    <property type="protein sequence ID" value="ATZ46858.1"/>
    <property type="molecule type" value="Genomic_DNA"/>
</dbReference>
<dbReference type="OMA" id="GMEGAKC"/>
<evidence type="ECO:0000256" key="1">
    <source>
        <dbReference type="ARBA" id="ARBA00006336"/>
    </source>
</evidence>
<comment type="similarity">
    <text evidence="1">Belongs to the isochorismatase family.</text>
</comment>
<reference evidence="4 5" key="3">
    <citation type="journal article" date="2017" name="Mol. Plant Pathol.">
        <title>A gapless genome sequence of the fungus Botrytis cinerea.</title>
        <authorList>
            <person name="Van Kan J.A."/>
            <person name="Stassen J.H."/>
            <person name="Mosbach A."/>
            <person name="Van Der Lee T.A."/>
            <person name="Faino L."/>
            <person name="Farmer A.D."/>
            <person name="Papasotiriou D.G."/>
            <person name="Zhou S."/>
            <person name="Seidl M.F."/>
            <person name="Cottam E."/>
            <person name="Edel D."/>
            <person name="Hahn M."/>
            <person name="Schwartz D.C."/>
            <person name="Dietrich R.A."/>
            <person name="Widdison S."/>
            <person name="Scalliet G."/>
        </authorList>
    </citation>
    <scope>NUCLEOTIDE SEQUENCE [LARGE SCALE GENOMIC DNA]</scope>
    <source>
        <strain evidence="4 5">B05.10</strain>
    </source>
</reference>
<name>A0A384J838_BOTFB</name>
<dbReference type="Pfam" id="PF00857">
    <property type="entry name" value="Isochorismatase"/>
    <property type="match status" value="1"/>
</dbReference>
<sequence length="205" mass="22365">MVFTPTKPPLLLVIDLHQIEVDPPSSWGPRSTPNLTSNVSTIINAFRKQSFPVLHVHHHSLDPSDEFYPIEANASFIAPHACAVPLPDELIFIKNTGSAFASSKLKETLPELHCGDREIVVIGMEGAKCVNSTVRGAKDLGLNMVVVVDACASFGVDYFKREKVGAEEVHKVAMSILASSYARLVETDDLVRELGKWDGTGRIDS</sequence>